<feature type="compositionally biased region" description="Pro residues" evidence="2">
    <location>
        <begin position="218"/>
        <end position="227"/>
    </location>
</feature>
<sequence>KKTYKDQADEDIQNQNDRLAQAQQRKSDDQARADQQMDDGLIDEDKYNEEIERARRSELGVAARVQREIIAVKKELRAQHKRIDTMYAPQVQDINNRIAKLREQATLKTEDIDTRVNELDTFISTEIKRQDGVREQKRVLESGYRKLEAEVGPVKYIAALIYGQSVDQQLLEEAVRLVTIIIIFVFDPFAVFMLLAASEGFIMWRRKKDEDASKQPQEPVPTPPDPAPEVRTVPVVIERIQDPEPEPERSTIAEELANDYLDKPEDIAQDYLEKPEDIAQEYFEPEPEDEAGWSMLDEPPIKTEVTEELEIKVVDREPQEAIIQDDFDDVPIDVTDEQRQKILASFDDSFNSATTDEITSDEVHQKEEEDVEVNVDVQKKDLIIDKEEDNVASFWKELQGVSITQKELDTDTEIIEELREEINQKFDEVLGTDVNEDVKTAIYQRQQVSTDTDAEVVVEDEFKTDEESNDVTAKDDVPVQETEEFSTSIKDALIESADTEVSEDVKTALYQRQDVATEAETQIDEDVESKADFAEPIEGRFSAEDDATIQTIEHFKTAIYQKTEVATEADTTVAEDLQTSEDNTDNVQETYADTHTLDERKEAEDIENFDEVIGVKSTDTVEIEEVLANADQDTLDQVYAELEKDKTVKAKVTEEELQKRRENAKGDGWLD</sequence>
<reference evidence="4" key="1">
    <citation type="submission" date="2018-05" db="EMBL/GenBank/DDBJ databases">
        <authorList>
            <person name="Lanie J.A."/>
            <person name="Ng W.-L."/>
            <person name="Kazmierczak K.M."/>
            <person name="Andrzejewski T.M."/>
            <person name="Davidsen T.M."/>
            <person name="Wayne K.J."/>
            <person name="Tettelin H."/>
            <person name="Glass J.I."/>
            <person name="Rusch D."/>
            <person name="Podicherti R."/>
            <person name="Tsui H.-C.T."/>
            <person name="Winkler M.E."/>
        </authorList>
    </citation>
    <scope>NUCLEOTIDE SEQUENCE</scope>
</reference>
<feature type="region of interest" description="Disordered" evidence="2">
    <location>
        <begin position="210"/>
        <end position="230"/>
    </location>
</feature>
<feature type="region of interest" description="Disordered" evidence="2">
    <location>
        <begin position="462"/>
        <end position="486"/>
    </location>
</feature>
<evidence type="ECO:0000256" key="2">
    <source>
        <dbReference type="SAM" id="MobiDB-lite"/>
    </source>
</evidence>
<gene>
    <name evidence="4" type="ORF">METZ01_LOCUS161070</name>
</gene>
<keyword evidence="3" id="KW-1133">Transmembrane helix</keyword>
<keyword evidence="3" id="KW-0812">Transmembrane</keyword>
<feature type="region of interest" description="Disordered" evidence="2">
    <location>
        <begin position="352"/>
        <end position="371"/>
    </location>
</feature>
<keyword evidence="3" id="KW-0472">Membrane</keyword>
<accession>A0A382B329</accession>
<keyword evidence="1" id="KW-0175">Coiled coil</keyword>
<proteinExistence type="predicted"/>
<evidence type="ECO:0000256" key="1">
    <source>
        <dbReference type="SAM" id="Coils"/>
    </source>
</evidence>
<evidence type="ECO:0000313" key="4">
    <source>
        <dbReference type="EMBL" id="SVB08216.1"/>
    </source>
</evidence>
<dbReference type="AlphaFoldDB" id="A0A382B329"/>
<feature type="compositionally biased region" description="Polar residues" evidence="2">
    <location>
        <begin position="13"/>
        <end position="24"/>
    </location>
</feature>
<dbReference type="EMBL" id="UINC01027999">
    <property type="protein sequence ID" value="SVB08216.1"/>
    <property type="molecule type" value="Genomic_DNA"/>
</dbReference>
<name>A0A382B329_9ZZZZ</name>
<feature type="region of interest" description="Disordered" evidence="2">
    <location>
        <begin position="1"/>
        <end position="43"/>
    </location>
</feature>
<feature type="transmembrane region" description="Helical" evidence="3">
    <location>
        <begin position="174"/>
        <end position="197"/>
    </location>
</feature>
<feature type="non-terminal residue" evidence="4">
    <location>
        <position position="1"/>
    </location>
</feature>
<evidence type="ECO:0000256" key="3">
    <source>
        <dbReference type="SAM" id="Phobius"/>
    </source>
</evidence>
<feature type="coiled-coil region" evidence="1">
    <location>
        <begin position="401"/>
        <end position="428"/>
    </location>
</feature>
<organism evidence="4">
    <name type="scientific">marine metagenome</name>
    <dbReference type="NCBI Taxonomy" id="408172"/>
    <lineage>
        <taxon>unclassified sequences</taxon>
        <taxon>metagenomes</taxon>
        <taxon>ecological metagenomes</taxon>
    </lineage>
</organism>
<protein>
    <submittedName>
        <fullName evidence="4">Uncharacterized protein</fullName>
    </submittedName>
</protein>